<protein>
    <submittedName>
        <fullName evidence="1">Uncharacterized protein</fullName>
    </submittedName>
</protein>
<dbReference type="EMBL" id="NBCO01000023">
    <property type="protein sequence ID" value="ORC87188.1"/>
    <property type="molecule type" value="Genomic_DNA"/>
</dbReference>
<keyword evidence="2" id="KW-1185">Reference proteome</keyword>
<evidence type="ECO:0000313" key="1">
    <source>
        <dbReference type="EMBL" id="ORC87188.1"/>
    </source>
</evidence>
<dbReference type="GeneID" id="39987179"/>
<organism evidence="1 2">
    <name type="scientific">Trypanosoma theileri</name>
    <dbReference type="NCBI Taxonomy" id="67003"/>
    <lineage>
        <taxon>Eukaryota</taxon>
        <taxon>Discoba</taxon>
        <taxon>Euglenozoa</taxon>
        <taxon>Kinetoplastea</taxon>
        <taxon>Metakinetoplastina</taxon>
        <taxon>Trypanosomatida</taxon>
        <taxon>Trypanosomatidae</taxon>
        <taxon>Trypanosoma</taxon>
    </lineage>
</organism>
<comment type="caution">
    <text evidence="1">The sequence shown here is derived from an EMBL/GenBank/DDBJ whole genome shotgun (WGS) entry which is preliminary data.</text>
</comment>
<proteinExistence type="predicted"/>
<accession>A0A1X0NRL4</accession>
<dbReference type="Proteomes" id="UP000192257">
    <property type="component" value="Unassembled WGS sequence"/>
</dbReference>
<dbReference type="OrthoDB" id="275193at2759"/>
<evidence type="ECO:0000313" key="2">
    <source>
        <dbReference type="Proteomes" id="UP000192257"/>
    </source>
</evidence>
<sequence>MAEVTNENLQVLLTKLMTDRYCSGEASDLDACIQNFVPQATDGSWVDQSLQRRGLRRCQPYQEVARRCLEDERRHAAIFKAAANAPVCREERTTLQRCRQTRGRDCEQEALEMLYCGMVYLVQRQKERHGAAI</sequence>
<dbReference type="RefSeq" id="XP_028881254.1">
    <property type="nucleotide sequence ID" value="XM_029027399.1"/>
</dbReference>
<reference evidence="1 2" key="1">
    <citation type="submission" date="2017-03" db="EMBL/GenBank/DDBJ databases">
        <title>An alternative strategy for trypanosome survival in the mammalian bloodstream revealed through genome and transcriptome analysis of the ubiquitous bovine parasite Trypanosoma (Megatrypanum) theileri.</title>
        <authorList>
            <person name="Kelly S."/>
            <person name="Ivens A."/>
            <person name="Mott A."/>
            <person name="O'Neill E."/>
            <person name="Emms D."/>
            <person name="Macleod O."/>
            <person name="Voorheis P."/>
            <person name="Matthews J."/>
            <person name="Matthews K."/>
            <person name="Carrington M."/>
        </authorList>
    </citation>
    <scope>NUCLEOTIDE SEQUENCE [LARGE SCALE GENOMIC DNA]</scope>
    <source>
        <strain evidence="1">Edinburgh</strain>
    </source>
</reference>
<dbReference type="VEuPathDB" id="TriTrypDB:TM35_000231590"/>
<name>A0A1X0NRL4_9TRYP</name>
<gene>
    <name evidence="1" type="ORF">TM35_000231590</name>
</gene>
<dbReference type="AlphaFoldDB" id="A0A1X0NRL4"/>